<proteinExistence type="predicted"/>
<accession>A0ABT6JFV6</accession>
<comment type="caution">
    <text evidence="1">The sequence shown here is derived from an EMBL/GenBank/DDBJ whole genome shotgun (WGS) entry which is preliminary data.</text>
</comment>
<organism evidence="1 2">
    <name type="scientific">Luteimonas rhizosphaericola</name>
    <dbReference type="NCBI Taxonomy" id="3042024"/>
    <lineage>
        <taxon>Bacteria</taxon>
        <taxon>Pseudomonadati</taxon>
        <taxon>Pseudomonadota</taxon>
        <taxon>Gammaproteobacteria</taxon>
        <taxon>Lysobacterales</taxon>
        <taxon>Lysobacteraceae</taxon>
        <taxon>Luteimonas</taxon>
    </lineage>
</organism>
<evidence type="ECO:0000313" key="1">
    <source>
        <dbReference type="EMBL" id="MDH5829550.1"/>
    </source>
</evidence>
<dbReference type="EMBL" id="JARXRN010000016">
    <property type="protein sequence ID" value="MDH5829550.1"/>
    <property type="molecule type" value="Genomic_DNA"/>
</dbReference>
<keyword evidence="2" id="KW-1185">Reference proteome</keyword>
<reference evidence="1 2" key="1">
    <citation type="submission" date="2023-04" db="EMBL/GenBank/DDBJ databases">
        <title>Luteimonas sp. M1R5S18.</title>
        <authorList>
            <person name="Sun J.-Q."/>
        </authorList>
    </citation>
    <scope>NUCLEOTIDE SEQUENCE [LARGE SCALE GENOMIC DNA]</scope>
    <source>
        <strain evidence="1 2">M1R5S18</strain>
    </source>
</reference>
<gene>
    <name evidence="1" type="ORF">QFW80_03325</name>
</gene>
<evidence type="ECO:0000313" key="2">
    <source>
        <dbReference type="Proteomes" id="UP001156831"/>
    </source>
</evidence>
<sequence>MGLLLSPPDLVACSIGSGVLEQDLPQVVRQSDQVFVANLAGYSQFVPFGARYQMGRMKYVVLETIKGDPATRGVLFESTGLPAIEGIPPAPCGPWVVAPGNTGGTYLVFVTRYPDAIGPMPHPLSIRLDPSTPASARLLDFVRTLPQHDSTP</sequence>
<protein>
    <submittedName>
        <fullName evidence="1">Uncharacterized protein</fullName>
    </submittedName>
</protein>
<dbReference type="Proteomes" id="UP001156831">
    <property type="component" value="Unassembled WGS sequence"/>
</dbReference>
<dbReference type="RefSeq" id="WP_280599741.1">
    <property type="nucleotide sequence ID" value="NZ_JARXRN010000016.1"/>
</dbReference>
<name>A0ABT6JFV6_9GAMM</name>